<dbReference type="GO" id="GO:0005507">
    <property type="term" value="F:copper ion binding"/>
    <property type="evidence" value="ECO:0007669"/>
    <property type="project" value="InterPro"/>
</dbReference>
<proteinExistence type="inferred from homology"/>
<dbReference type="InterPro" id="IPR045087">
    <property type="entry name" value="Cu-oxidase_fam"/>
</dbReference>
<dbReference type="Pfam" id="PF07731">
    <property type="entry name" value="Cu-oxidase_2"/>
    <property type="match status" value="1"/>
</dbReference>
<evidence type="ECO:0000256" key="4">
    <source>
        <dbReference type="ARBA" id="ARBA00022448"/>
    </source>
</evidence>
<dbReference type="AlphaFoldDB" id="A0A367F2E8"/>
<dbReference type="GO" id="GO:0006811">
    <property type="term" value="P:monoatomic ion transport"/>
    <property type="evidence" value="ECO:0007669"/>
    <property type="project" value="UniProtKB-KW"/>
</dbReference>
<keyword evidence="7" id="KW-0732">Signal</keyword>
<evidence type="ECO:0000256" key="15">
    <source>
        <dbReference type="ARBA" id="ARBA00023180"/>
    </source>
</evidence>
<accession>A0A367F2E8</accession>
<evidence type="ECO:0000256" key="10">
    <source>
        <dbReference type="ARBA" id="ARBA00023002"/>
    </source>
</evidence>
<evidence type="ECO:0000256" key="1">
    <source>
        <dbReference type="ARBA" id="ARBA00001935"/>
    </source>
</evidence>
<evidence type="ECO:0000256" key="6">
    <source>
        <dbReference type="ARBA" id="ARBA00022723"/>
    </source>
</evidence>
<keyword evidence="12" id="KW-0406">Ion transport</keyword>
<comment type="similarity">
    <text evidence="3">Belongs to the multicopper oxidase family.</text>
</comment>
<keyword evidence="13" id="KW-0472">Membrane</keyword>
<evidence type="ECO:0000313" key="18">
    <source>
        <dbReference type="EMBL" id="RCG24526.1"/>
    </source>
</evidence>
<comment type="cofactor">
    <cofactor evidence="1">
        <name>Cu cation</name>
        <dbReference type="ChEBI" id="CHEBI:23378"/>
    </cofactor>
</comment>
<keyword evidence="9" id="KW-1133">Transmembrane helix</keyword>
<evidence type="ECO:0000256" key="2">
    <source>
        <dbReference type="ARBA" id="ARBA00004167"/>
    </source>
</evidence>
<feature type="domain" description="Plastocyanin-like" evidence="16">
    <location>
        <begin position="322"/>
        <end position="418"/>
    </location>
</feature>
<evidence type="ECO:0000256" key="13">
    <source>
        <dbReference type="ARBA" id="ARBA00023136"/>
    </source>
</evidence>
<keyword evidence="6" id="KW-0479">Metal-binding</keyword>
<dbReference type="PANTHER" id="PTHR11709">
    <property type="entry name" value="MULTI-COPPER OXIDASE"/>
    <property type="match status" value="1"/>
</dbReference>
<dbReference type="OrthoDB" id="345021at2"/>
<dbReference type="InterPro" id="IPR011707">
    <property type="entry name" value="Cu-oxidase-like_N"/>
</dbReference>
<evidence type="ECO:0000256" key="9">
    <source>
        <dbReference type="ARBA" id="ARBA00022989"/>
    </source>
</evidence>
<evidence type="ECO:0000259" key="17">
    <source>
        <dbReference type="Pfam" id="PF07732"/>
    </source>
</evidence>
<keyword evidence="4" id="KW-0813">Transport</keyword>
<name>A0A367F2E8_9ACTN</name>
<dbReference type="EMBL" id="QOIL01000024">
    <property type="protein sequence ID" value="RCG24526.1"/>
    <property type="molecule type" value="Genomic_DNA"/>
</dbReference>
<dbReference type="Gene3D" id="2.60.40.420">
    <property type="entry name" value="Cupredoxins - blue copper proteins"/>
    <property type="match status" value="1"/>
</dbReference>
<keyword evidence="14" id="KW-1015">Disulfide bond</keyword>
<keyword evidence="10" id="KW-0560">Oxidoreductase</keyword>
<feature type="domain" description="Plastocyanin-like" evidence="17">
    <location>
        <begin position="155"/>
        <end position="264"/>
    </location>
</feature>
<sequence length="419" mass="45640">MAGLAAFAFWWHRHGRAGERPTRALAPWAAGALVVALGIATVGATTTGTAAGGASASSGMSMSDVTDWNNMGAAFHTNGTTRTYYISADEVTWDYAPLGRNGTTGQPFDEEADTFVKSGPGRIGSKYYKCLYRGYTNDSFSTLTTRSTDDQYLGLLGPVIRGVVGDTIRVVYRNACSIPTSVHPHGVFYTKNAEGAPYDDGTSAADKYDDAVPTGGRHTYVWQVPERAGPGPHDGTSVMWMYHSHTDEIGDTYAGLMGPMVITRAGSARADGSPNDVDREVFGLFSVMDENNSPYLERSMETFAAEPYPDLEDEDFHESNLMHSINGYVYGNMPMVKLRRGQHVRWYLMGMGTEVDLHTPHWHGNTVTVGGMRMDVVNLLPASMVIADMVPDAVGTWLYHCHVNDHISAGMMARYQVTT</sequence>
<reference evidence="18 19" key="1">
    <citation type="submission" date="2018-06" db="EMBL/GenBank/DDBJ databases">
        <title>Sphaerisporangium craniellae sp. nov., isolated from a marine sponge in the South China Sea.</title>
        <authorList>
            <person name="Li L."/>
        </authorList>
    </citation>
    <scope>NUCLEOTIDE SEQUENCE [LARGE SCALE GENOMIC DNA]</scope>
    <source>
        <strain evidence="18 19">CCTCC AA 208026</strain>
    </source>
</reference>
<keyword evidence="19" id="KW-1185">Reference proteome</keyword>
<protein>
    <submittedName>
        <fullName evidence="18">Copper oxidase</fullName>
    </submittedName>
</protein>
<dbReference type="PANTHER" id="PTHR11709:SF394">
    <property type="entry name" value="FI03373P-RELATED"/>
    <property type="match status" value="1"/>
</dbReference>
<evidence type="ECO:0000256" key="14">
    <source>
        <dbReference type="ARBA" id="ARBA00023157"/>
    </source>
</evidence>
<dbReference type="GO" id="GO:0016020">
    <property type="term" value="C:membrane"/>
    <property type="evidence" value="ECO:0007669"/>
    <property type="project" value="UniProtKB-SubCell"/>
</dbReference>
<dbReference type="PROSITE" id="PS00080">
    <property type="entry name" value="MULTICOPPER_OXIDASE2"/>
    <property type="match status" value="1"/>
</dbReference>
<dbReference type="Pfam" id="PF07732">
    <property type="entry name" value="Cu-oxidase_3"/>
    <property type="match status" value="1"/>
</dbReference>
<dbReference type="Proteomes" id="UP000253094">
    <property type="component" value="Unassembled WGS sequence"/>
</dbReference>
<evidence type="ECO:0000313" key="19">
    <source>
        <dbReference type="Proteomes" id="UP000253094"/>
    </source>
</evidence>
<keyword evidence="8" id="KW-0677">Repeat</keyword>
<evidence type="ECO:0000256" key="7">
    <source>
        <dbReference type="ARBA" id="ARBA00022729"/>
    </source>
</evidence>
<dbReference type="InterPro" id="IPR033138">
    <property type="entry name" value="Cu_oxidase_CS"/>
</dbReference>
<dbReference type="SUPFAM" id="SSF49503">
    <property type="entry name" value="Cupredoxins"/>
    <property type="match status" value="2"/>
</dbReference>
<dbReference type="InterPro" id="IPR011706">
    <property type="entry name" value="Cu-oxidase_C"/>
</dbReference>
<keyword evidence="15" id="KW-0325">Glycoprotein</keyword>
<evidence type="ECO:0000256" key="5">
    <source>
        <dbReference type="ARBA" id="ARBA00022692"/>
    </source>
</evidence>
<evidence type="ECO:0000256" key="8">
    <source>
        <dbReference type="ARBA" id="ARBA00022737"/>
    </source>
</evidence>
<dbReference type="PROSITE" id="PS00079">
    <property type="entry name" value="MULTICOPPER_OXIDASE1"/>
    <property type="match status" value="1"/>
</dbReference>
<dbReference type="FunFam" id="2.60.40.420:FF:000002">
    <property type="entry name" value="Hephaestin like 1"/>
    <property type="match status" value="1"/>
</dbReference>
<dbReference type="InterPro" id="IPR008972">
    <property type="entry name" value="Cupredoxin"/>
</dbReference>
<evidence type="ECO:0000256" key="3">
    <source>
        <dbReference type="ARBA" id="ARBA00010609"/>
    </source>
</evidence>
<gene>
    <name evidence="18" type="ORF">DQ384_33250</name>
</gene>
<comment type="subcellular location">
    <subcellularLocation>
        <location evidence="2">Membrane</location>
        <topology evidence="2">Single-pass membrane protein</topology>
    </subcellularLocation>
</comment>
<evidence type="ECO:0000256" key="11">
    <source>
        <dbReference type="ARBA" id="ARBA00023008"/>
    </source>
</evidence>
<dbReference type="InterPro" id="IPR002355">
    <property type="entry name" value="Cu_oxidase_Cu_BS"/>
</dbReference>
<keyword evidence="11" id="KW-0186">Copper</keyword>
<organism evidence="18 19">
    <name type="scientific">Sphaerisporangium album</name>
    <dbReference type="NCBI Taxonomy" id="509200"/>
    <lineage>
        <taxon>Bacteria</taxon>
        <taxon>Bacillati</taxon>
        <taxon>Actinomycetota</taxon>
        <taxon>Actinomycetes</taxon>
        <taxon>Streptosporangiales</taxon>
        <taxon>Streptosporangiaceae</taxon>
        <taxon>Sphaerisporangium</taxon>
    </lineage>
</organism>
<comment type="caution">
    <text evidence="18">The sequence shown here is derived from an EMBL/GenBank/DDBJ whole genome shotgun (WGS) entry which is preliminary data.</text>
</comment>
<keyword evidence="5" id="KW-0812">Transmembrane</keyword>
<evidence type="ECO:0000256" key="12">
    <source>
        <dbReference type="ARBA" id="ARBA00023065"/>
    </source>
</evidence>
<evidence type="ECO:0000259" key="16">
    <source>
        <dbReference type="Pfam" id="PF07731"/>
    </source>
</evidence>
<dbReference type="GO" id="GO:0016491">
    <property type="term" value="F:oxidoreductase activity"/>
    <property type="evidence" value="ECO:0007669"/>
    <property type="project" value="UniProtKB-KW"/>
</dbReference>